<feature type="transmembrane region" description="Helical" evidence="1">
    <location>
        <begin position="97"/>
        <end position="117"/>
    </location>
</feature>
<proteinExistence type="predicted"/>
<feature type="transmembrane region" description="Helical" evidence="1">
    <location>
        <begin position="12"/>
        <end position="34"/>
    </location>
</feature>
<sequence>MTQDLRSTNTAWRLTAAVLAGLVVQLGVKLFHLIQLLAFQDLPDRPPGFQYHTLTMMGGGKALAVGLVSGFVAGAIARRRGALVGTLNALTPYGFYVLYYLGFIAFAAAIGGQSGFVNGMLALAWQKMWLRYVAGFAVTLAASIIGASIGAALRRESA</sequence>
<evidence type="ECO:0000313" key="3">
    <source>
        <dbReference type="Proteomes" id="UP000553706"/>
    </source>
</evidence>
<dbReference type="AlphaFoldDB" id="A0A840VFP6"/>
<feature type="transmembrane region" description="Helical" evidence="1">
    <location>
        <begin position="129"/>
        <end position="153"/>
    </location>
</feature>
<feature type="transmembrane region" description="Helical" evidence="1">
    <location>
        <begin position="54"/>
        <end position="76"/>
    </location>
</feature>
<organism evidence="2 3">
    <name type="scientific">Acidocella aromatica</name>
    <dbReference type="NCBI Taxonomy" id="1303579"/>
    <lineage>
        <taxon>Bacteria</taxon>
        <taxon>Pseudomonadati</taxon>
        <taxon>Pseudomonadota</taxon>
        <taxon>Alphaproteobacteria</taxon>
        <taxon>Acetobacterales</taxon>
        <taxon>Acidocellaceae</taxon>
        <taxon>Acidocella</taxon>
    </lineage>
</organism>
<gene>
    <name evidence="2" type="ORF">HNP71_001982</name>
</gene>
<accession>A0A840VFP6</accession>
<name>A0A840VFP6_9PROT</name>
<dbReference type="EMBL" id="JACHFJ010000009">
    <property type="protein sequence ID" value="MBB5373717.1"/>
    <property type="molecule type" value="Genomic_DNA"/>
</dbReference>
<evidence type="ECO:0000313" key="2">
    <source>
        <dbReference type="EMBL" id="MBB5373717.1"/>
    </source>
</evidence>
<keyword evidence="1" id="KW-0472">Membrane</keyword>
<keyword evidence="1" id="KW-1133">Transmembrane helix</keyword>
<reference evidence="2 3" key="1">
    <citation type="submission" date="2020-08" db="EMBL/GenBank/DDBJ databases">
        <title>Genomic Encyclopedia of Type Strains, Phase IV (KMG-IV): sequencing the most valuable type-strain genomes for metagenomic binning, comparative biology and taxonomic classification.</title>
        <authorList>
            <person name="Goeker M."/>
        </authorList>
    </citation>
    <scope>NUCLEOTIDE SEQUENCE [LARGE SCALE GENOMIC DNA]</scope>
    <source>
        <strain evidence="2 3">DSM 27026</strain>
    </source>
</reference>
<dbReference type="RefSeq" id="WP_183266739.1">
    <property type="nucleotide sequence ID" value="NZ_JACHFJ010000009.1"/>
</dbReference>
<keyword evidence="1" id="KW-0812">Transmembrane</keyword>
<protein>
    <submittedName>
        <fullName evidence="2">Uncharacterized protein</fullName>
    </submittedName>
</protein>
<comment type="caution">
    <text evidence="2">The sequence shown here is derived from an EMBL/GenBank/DDBJ whole genome shotgun (WGS) entry which is preliminary data.</text>
</comment>
<dbReference type="Proteomes" id="UP000553706">
    <property type="component" value="Unassembled WGS sequence"/>
</dbReference>
<keyword evidence="3" id="KW-1185">Reference proteome</keyword>
<evidence type="ECO:0000256" key="1">
    <source>
        <dbReference type="SAM" id="Phobius"/>
    </source>
</evidence>